<dbReference type="Gene3D" id="3.55.50.30">
    <property type="match status" value="1"/>
</dbReference>
<dbReference type="PIRSF" id="PIRSF018266">
    <property type="entry name" value="FecR"/>
    <property type="match status" value="1"/>
</dbReference>
<dbReference type="RefSeq" id="WP_117673463.1">
    <property type="nucleotide sequence ID" value="NZ_CABOGR010000022.1"/>
</dbReference>
<accession>A0A3E4MVZ0</accession>
<gene>
    <name evidence="5" type="ORF">DWZ34_14820</name>
    <name evidence="4" type="ORF">DXD04_11885</name>
</gene>
<dbReference type="EMBL" id="QRQK01000036">
    <property type="protein sequence ID" value="RHM93118.1"/>
    <property type="molecule type" value="Genomic_DNA"/>
</dbReference>
<dbReference type="GO" id="GO:0016989">
    <property type="term" value="F:sigma factor antagonist activity"/>
    <property type="evidence" value="ECO:0007669"/>
    <property type="project" value="TreeGrafter"/>
</dbReference>
<reference evidence="6 7" key="1">
    <citation type="submission" date="2018-08" db="EMBL/GenBank/DDBJ databases">
        <title>A genome reference for cultivated species of the human gut microbiota.</title>
        <authorList>
            <person name="Zou Y."/>
            <person name="Xue W."/>
            <person name="Luo G."/>
        </authorList>
    </citation>
    <scope>NUCLEOTIDE SEQUENCE [LARGE SCALE GENOMIC DNA]</scope>
    <source>
        <strain evidence="5 7">AF31-28B-AC</strain>
        <strain evidence="4 6">TF10-3AC</strain>
    </source>
</reference>
<proteinExistence type="predicted"/>
<protein>
    <submittedName>
        <fullName evidence="4">FecR family protein</fullName>
    </submittedName>
</protein>
<dbReference type="InterPro" id="IPR006860">
    <property type="entry name" value="FecR"/>
</dbReference>
<dbReference type="Proteomes" id="UP000285109">
    <property type="component" value="Unassembled WGS sequence"/>
</dbReference>
<dbReference type="Gene3D" id="2.60.120.1440">
    <property type="match status" value="1"/>
</dbReference>
<evidence type="ECO:0000259" key="3">
    <source>
        <dbReference type="Pfam" id="PF16344"/>
    </source>
</evidence>
<dbReference type="AlphaFoldDB" id="A0A3E4MVZ0"/>
<dbReference type="PANTHER" id="PTHR30273">
    <property type="entry name" value="PERIPLASMIC SIGNAL SENSOR AND SIGMA FACTOR ACTIVATOR FECR-RELATED"/>
    <property type="match status" value="1"/>
</dbReference>
<evidence type="ECO:0000313" key="5">
    <source>
        <dbReference type="EMBL" id="RHM93118.1"/>
    </source>
</evidence>
<sequence>MSRENNISYFRKLIYYFKSCEVSPTVDEEDRLWNNIMSEISASRRRRRYELNRWRISLISLGVAAMLSGIVWILQDNNRNELHALYVAYQAMDVSTHIKSDKVKILTGEQELVSVDNGARIDYTKSDEKLVLGDREVAMPDDAAYHQLVVPNAKHASLVLSDGSVLYVNAGTRVVYPDKFKKDYREIFVDGEVYIDVVKNEKAPFKVHTTSCDIEVLGTSFNVQAYSSDTNAEVVLLRGSVKLKDKHEEELLLQPDELAVIMGSSIKEKKHVNASDYILWTKGLLKLDATPLSAVFKRLERYYGVKLAYPEEMESMKLYGSLDLQCSLEEVLRRISLTAPISFQKMDNEIEIHINNVHKNN</sequence>
<keyword evidence="6" id="KW-1185">Reference proteome</keyword>
<keyword evidence="1" id="KW-0472">Membrane</keyword>
<dbReference type="PANTHER" id="PTHR30273:SF2">
    <property type="entry name" value="PROTEIN FECR"/>
    <property type="match status" value="1"/>
</dbReference>
<dbReference type="EMBL" id="QSQT01000022">
    <property type="protein sequence ID" value="RGK53900.1"/>
    <property type="molecule type" value="Genomic_DNA"/>
</dbReference>
<organism evidence="4 6">
    <name type="scientific">Phocaeicola plebeius</name>
    <dbReference type="NCBI Taxonomy" id="310297"/>
    <lineage>
        <taxon>Bacteria</taxon>
        <taxon>Pseudomonadati</taxon>
        <taxon>Bacteroidota</taxon>
        <taxon>Bacteroidia</taxon>
        <taxon>Bacteroidales</taxon>
        <taxon>Bacteroidaceae</taxon>
        <taxon>Phocaeicola</taxon>
    </lineage>
</organism>
<keyword evidence="1" id="KW-1133">Transmembrane helix</keyword>
<comment type="caution">
    <text evidence="4">The sequence shown here is derived from an EMBL/GenBank/DDBJ whole genome shotgun (WGS) entry which is preliminary data.</text>
</comment>
<evidence type="ECO:0000259" key="2">
    <source>
        <dbReference type="Pfam" id="PF04773"/>
    </source>
</evidence>
<name>A0A3E4MVZ0_9BACT</name>
<evidence type="ECO:0000313" key="4">
    <source>
        <dbReference type="EMBL" id="RGK53900.1"/>
    </source>
</evidence>
<feature type="domain" description="Protein FecR C-terminal" evidence="3">
    <location>
        <begin position="286"/>
        <end position="352"/>
    </location>
</feature>
<feature type="domain" description="FecR protein" evidence="2">
    <location>
        <begin position="150"/>
        <end position="242"/>
    </location>
</feature>
<evidence type="ECO:0000256" key="1">
    <source>
        <dbReference type="SAM" id="Phobius"/>
    </source>
</evidence>
<dbReference type="Proteomes" id="UP000260862">
    <property type="component" value="Unassembled WGS sequence"/>
</dbReference>
<keyword evidence="1" id="KW-0812">Transmembrane</keyword>
<dbReference type="InterPro" id="IPR032508">
    <property type="entry name" value="FecR_C"/>
</dbReference>
<feature type="transmembrane region" description="Helical" evidence="1">
    <location>
        <begin position="54"/>
        <end position="74"/>
    </location>
</feature>
<evidence type="ECO:0000313" key="6">
    <source>
        <dbReference type="Proteomes" id="UP000260862"/>
    </source>
</evidence>
<dbReference type="Pfam" id="PF04773">
    <property type="entry name" value="FecR"/>
    <property type="match status" value="1"/>
</dbReference>
<dbReference type="InterPro" id="IPR012373">
    <property type="entry name" value="Ferrdict_sens_TM"/>
</dbReference>
<dbReference type="Pfam" id="PF16344">
    <property type="entry name" value="FecR_C"/>
    <property type="match status" value="1"/>
</dbReference>
<evidence type="ECO:0000313" key="7">
    <source>
        <dbReference type="Proteomes" id="UP000285109"/>
    </source>
</evidence>